<keyword evidence="1" id="KW-0472">Membrane</keyword>
<sequence length="93" mass="10806">MPIFYHENRDKSEASKRLYARYEMAHTAVDFLAAIAFLVGSVLFFDDATQYTATWLFVIGSLFFAMKPTLRLTREIRLYRMGKLDTLAKRAES</sequence>
<evidence type="ECO:0000256" key="1">
    <source>
        <dbReference type="SAM" id="Phobius"/>
    </source>
</evidence>
<dbReference type="Pfam" id="PF14145">
    <property type="entry name" value="YrhK"/>
    <property type="match status" value="1"/>
</dbReference>
<evidence type="ECO:0000313" key="3">
    <source>
        <dbReference type="EMBL" id="MEC3859866.1"/>
    </source>
</evidence>
<gene>
    <name evidence="3" type="ORF">VK792_01095</name>
</gene>
<reference evidence="3 4" key="1">
    <citation type="submission" date="2024-01" db="EMBL/GenBank/DDBJ databases">
        <title>Mesobacterium rodlantinim sp. nov., isolated from shallow sea hydrothermal systems off Kueishantao Island.</title>
        <authorList>
            <person name="Su Z."/>
            <person name="Tang K."/>
        </authorList>
    </citation>
    <scope>NUCLEOTIDE SEQUENCE [LARGE SCALE GENOMIC DNA]</scope>
    <source>
        <strain evidence="3 4">TK19101</strain>
    </source>
</reference>
<feature type="transmembrane region" description="Helical" evidence="1">
    <location>
        <begin position="51"/>
        <end position="70"/>
    </location>
</feature>
<keyword evidence="4" id="KW-1185">Reference proteome</keyword>
<protein>
    <submittedName>
        <fullName evidence="3">YrhK family protein</fullName>
    </submittedName>
</protein>
<evidence type="ECO:0000259" key="2">
    <source>
        <dbReference type="Pfam" id="PF14145"/>
    </source>
</evidence>
<keyword evidence="1" id="KW-0812">Transmembrane</keyword>
<comment type="caution">
    <text evidence="3">The sequence shown here is derived from an EMBL/GenBank/DDBJ whole genome shotgun (WGS) entry which is preliminary data.</text>
</comment>
<accession>A0ABU6HD02</accession>
<dbReference type="EMBL" id="JAYLLH010000001">
    <property type="protein sequence ID" value="MEC3859866.1"/>
    <property type="molecule type" value="Genomic_DNA"/>
</dbReference>
<dbReference type="InterPro" id="IPR025424">
    <property type="entry name" value="YrhK_domain"/>
</dbReference>
<dbReference type="RefSeq" id="WP_326295433.1">
    <property type="nucleotide sequence ID" value="NZ_JAYLLH010000001.1"/>
</dbReference>
<name>A0ABU6HD02_9RHOB</name>
<organism evidence="3 4">
    <name type="scientific">Mesobacterium hydrothermale</name>
    <dbReference type="NCBI Taxonomy" id="3111907"/>
    <lineage>
        <taxon>Bacteria</taxon>
        <taxon>Pseudomonadati</taxon>
        <taxon>Pseudomonadota</taxon>
        <taxon>Alphaproteobacteria</taxon>
        <taxon>Rhodobacterales</taxon>
        <taxon>Roseobacteraceae</taxon>
        <taxon>Mesobacterium</taxon>
    </lineage>
</organism>
<dbReference type="Proteomes" id="UP001348149">
    <property type="component" value="Unassembled WGS sequence"/>
</dbReference>
<keyword evidence="1" id="KW-1133">Transmembrane helix</keyword>
<proteinExistence type="predicted"/>
<feature type="domain" description="YrhK" evidence="2">
    <location>
        <begin position="21"/>
        <end position="76"/>
    </location>
</feature>
<evidence type="ECO:0000313" key="4">
    <source>
        <dbReference type="Proteomes" id="UP001348149"/>
    </source>
</evidence>
<feature type="transmembrane region" description="Helical" evidence="1">
    <location>
        <begin position="25"/>
        <end position="45"/>
    </location>
</feature>